<dbReference type="KEGG" id="lae:LBAT_1168"/>
<evidence type="ECO:0008006" key="3">
    <source>
        <dbReference type="Google" id="ProtNLM"/>
    </source>
</evidence>
<gene>
    <name evidence="1" type="ORF">LBAT_1168</name>
</gene>
<dbReference type="PATRIC" id="fig|1600.4.peg.1193"/>
<dbReference type="InterPro" id="IPR038765">
    <property type="entry name" value="Papain-like_cys_pep_sf"/>
</dbReference>
<protein>
    <recommendedName>
        <fullName evidence="3">Hydrolase</fullName>
    </recommendedName>
</protein>
<dbReference type="InterPro" id="IPR024453">
    <property type="entry name" value="Peptidase_C92"/>
</dbReference>
<proteinExistence type="predicted"/>
<dbReference type="Gene3D" id="3.90.1720.10">
    <property type="entry name" value="endopeptidase domain like (from Nostoc punctiforme)"/>
    <property type="match status" value="1"/>
</dbReference>
<dbReference type="AlphaFoldDB" id="A0A0D6A3X2"/>
<name>A0A0D6A3X2_9LACO</name>
<dbReference type="SUPFAM" id="SSF54001">
    <property type="entry name" value="Cysteine proteinases"/>
    <property type="match status" value="1"/>
</dbReference>
<dbReference type="Pfam" id="PF05708">
    <property type="entry name" value="Peptidase_C92"/>
    <property type="match status" value="1"/>
</dbReference>
<reference evidence="1 2" key="1">
    <citation type="submission" date="2015-03" db="EMBL/GenBank/DDBJ databases">
        <title>Complete genome sequence of Lactobacillus acetotolerans NBRC 13120.</title>
        <authorList>
            <person name="Toh H."/>
            <person name="Morita H."/>
            <person name="Fujita N."/>
        </authorList>
    </citation>
    <scope>NUCLEOTIDE SEQUENCE [LARGE SCALE GENOMIC DNA]</scope>
    <source>
        <strain evidence="1 2">NBRC 13120</strain>
    </source>
</reference>
<sequence>MEERLLILISLKTGDLLLVKKAQNKLSEMIIRGTKQTFLDRPLAYYHIGIVEKEGTDFFVLHATKDHGCIRQPLDQFISEEGLIDVYRKSSPLINSLKILKRAKSMLEAPYNPSFRLDQPGYYCSDYVVNAFKDENIFHLSPMVFGPNGSVLPEWQQYYENLDLPVPNGQLGSSPNSLISQGHLKFIGAINS</sequence>
<keyword evidence="2" id="KW-1185">Reference proteome</keyword>
<dbReference type="OrthoDB" id="195541at2"/>
<evidence type="ECO:0000313" key="1">
    <source>
        <dbReference type="EMBL" id="BAQ57557.1"/>
    </source>
</evidence>
<accession>A0A0D6A3X2</accession>
<dbReference type="Proteomes" id="UP000035709">
    <property type="component" value="Chromosome"/>
</dbReference>
<dbReference type="EMBL" id="AP014808">
    <property type="protein sequence ID" value="BAQ57557.1"/>
    <property type="molecule type" value="Genomic_DNA"/>
</dbReference>
<organism evidence="1 2">
    <name type="scientific">Lactobacillus acetotolerans</name>
    <dbReference type="NCBI Taxonomy" id="1600"/>
    <lineage>
        <taxon>Bacteria</taxon>
        <taxon>Bacillati</taxon>
        <taxon>Bacillota</taxon>
        <taxon>Bacilli</taxon>
        <taxon>Lactobacillales</taxon>
        <taxon>Lactobacillaceae</taxon>
        <taxon>Lactobacillus</taxon>
    </lineage>
</organism>
<evidence type="ECO:0000313" key="2">
    <source>
        <dbReference type="Proteomes" id="UP000035709"/>
    </source>
</evidence>